<accession>A0A1H0UQQ1</accession>
<dbReference type="GO" id="GO:0005975">
    <property type="term" value="P:carbohydrate metabolic process"/>
    <property type="evidence" value="ECO:0007669"/>
    <property type="project" value="InterPro"/>
</dbReference>
<dbReference type="AlphaFoldDB" id="A0A1H0UQQ1"/>
<dbReference type="PROSITE" id="PS51257">
    <property type="entry name" value="PROKAR_LIPOPROTEIN"/>
    <property type="match status" value="1"/>
</dbReference>
<dbReference type="OrthoDB" id="258610at2"/>
<dbReference type="InterPro" id="IPR011330">
    <property type="entry name" value="Glyco_hydro/deAcase_b/a-brl"/>
</dbReference>
<keyword evidence="1" id="KW-0732">Signal</keyword>
<dbReference type="GO" id="GO:0016810">
    <property type="term" value="F:hydrolase activity, acting on carbon-nitrogen (but not peptide) bonds"/>
    <property type="evidence" value="ECO:0007669"/>
    <property type="project" value="InterPro"/>
</dbReference>
<feature type="chain" id="PRO_5039009925" evidence="1">
    <location>
        <begin position="29"/>
        <end position="239"/>
    </location>
</feature>
<dbReference type="PROSITE" id="PS51677">
    <property type="entry name" value="NODB"/>
    <property type="match status" value="1"/>
</dbReference>
<evidence type="ECO:0000313" key="3">
    <source>
        <dbReference type="Proteomes" id="UP000198597"/>
    </source>
</evidence>
<keyword evidence="3" id="KW-1185">Reference proteome</keyword>
<organism evidence="2 3">
    <name type="scientific">Clostridium gasigenes</name>
    <dbReference type="NCBI Taxonomy" id="94869"/>
    <lineage>
        <taxon>Bacteria</taxon>
        <taxon>Bacillati</taxon>
        <taxon>Bacillota</taxon>
        <taxon>Clostridia</taxon>
        <taxon>Eubacteriales</taxon>
        <taxon>Clostridiaceae</taxon>
        <taxon>Clostridium</taxon>
    </lineage>
</organism>
<dbReference type="PANTHER" id="PTHR10587">
    <property type="entry name" value="GLYCOSYL TRANSFERASE-RELATED"/>
    <property type="match status" value="1"/>
</dbReference>
<reference evidence="2 3" key="1">
    <citation type="submission" date="2016-10" db="EMBL/GenBank/DDBJ databases">
        <authorList>
            <person name="de Groot N.N."/>
        </authorList>
    </citation>
    <scope>NUCLEOTIDE SEQUENCE [LARGE SCALE GENOMIC DNA]</scope>
    <source>
        <strain evidence="2 3">DSM 12272</strain>
    </source>
</reference>
<dbReference type="SUPFAM" id="SSF88713">
    <property type="entry name" value="Glycoside hydrolase/deacetylase"/>
    <property type="match status" value="1"/>
</dbReference>
<evidence type="ECO:0000313" key="2">
    <source>
        <dbReference type="EMBL" id="SDP68572.1"/>
    </source>
</evidence>
<dbReference type="Proteomes" id="UP000198597">
    <property type="component" value="Unassembled WGS sequence"/>
</dbReference>
<evidence type="ECO:0000256" key="1">
    <source>
        <dbReference type="SAM" id="SignalP"/>
    </source>
</evidence>
<dbReference type="PANTHER" id="PTHR10587:SF125">
    <property type="entry name" value="POLYSACCHARIDE DEACETYLASE YHEN-RELATED"/>
    <property type="match status" value="1"/>
</dbReference>
<dbReference type="CDD" id="cd10944">
    <property type="entry name" value="CE4_SmPgdA_like"/>
    <property type="match status" value="1"/>
</dbReference>
<dbReference type="RefSeq" id="WP_089971739.1">
    <property type="nucleotide sequence ID" value="NZ_FNJM01000012.1"/>
</dbReference>
<proteinExistence type="predicted"/>
<protein>
    <submittedName>
        <fullName evidence="2">Peptidoglycan/xylan/chitin deacetylase, PgdA/CDA1 family</fullName>
    </submittedName>
</protein>
<sequence length="239" mass="27240">MKKFFLRNIIILFLTLFLFSSLSLTSLACQTDVEKVIYLTFDDGPGGKITNKILDTLKEEGVPATFFVIGCQVQNQEDIILRMKNEGHSIGLHSVTHDRNKLYHGNEGFLKEMLNDQAILEKTTGQKYKILRFPFGCNNNTYKLTDSLVNLIHENDLRIYDWTQDTCDGANANSSPDCIFKKSISEKNNITLLMHCGYINKNSATALPSIIKHYKKEGYTFKAIDETTPEIYKVTKHNN</sequence>
<feature type="signal peptide" evidence="1">
    <location>
        <begin position="1"/>
        <end position="28"/>
    </location>
</feature>
<dbReference type="STRING" id="94869.SAMN04488529_11236"/>
<dbReference type="Gene3D" id="3.20.20.370">
    <property type="entry name" value="Glycoside hydrolase/deacetylase"/>
    <property type="match status" value="1"/>
</dbReference>
<dbReference type="EMBL" id="FNJM01000012">
    <property type="protein sequence ID" value="SDP68572.1"/>
    <property type="molecule type" value="Genomic_DNA"/>
</dbReference>
<dbReference type="InterPro" id="IPR050248">
    <property type="entry name" value="Polysacc_deacetylase_ArnD"/>
</dbReference>
<dbReference type="InterPro" id="IPR002509">
    <property type="entry name" value="NODB_dom"/>
</dbReference>
<name>A0A1H0UQQ1_9CLOT</name>
<gene>
    <name evidence="2" type="ORF">SAMN04488529_11236</name>
</gene>
<dbReference type="Pfam" id="PF01522">
    <property type="entry name" value="Polysacc_deac_1"/>
    <property type="match status" value="1"/>
</dbReference>